<dbReference type="Proteomes" id="UP000308730">
    <property type="component" value="Unassembled WGS sequence"/>
</dbReference>
<feature type="transmembrane region" description="Helical" evidence="1">
    <location>
        <begin position="47"/>
        <end position="68"/>
    </location>
</feature>
<sequence length="73" mass="7736">MEKFSSYRDPGTGIQPFLTPLPPAGSELLATILLPVGYVVGVIRTALIVALGVIYVVLVSGVCTVFYLHSTTL</sequence>
<feature type="transmembrane region" description="Helical" evidence="1">
    <location>
        <begin position="20"/>
        <end position="40"/>
    </location>
</feature>
<dbReference type="EMBL" id="SGPM01000004">
    <property type="protein sequence ID" value="THH33586.1"/>
    <property type="molecule type" value="Genomic_DNA"/>
</dbReference>
<gene>
    <name evidence="2" type="ORF">EUX98_g559</name>
</gene>
<evidence type="ECO:0000256" key="1">
    <source>
        <dbReference type="SAM" id="Phobius"/>
    </source>
</evidence>
<accession>A0A4S4N3J5</accession>
<organism evidence="2 3">
    <name type="scientific">Antrodiella citrinella</name>
    <dbReference type="NCBI Taxonomy" id="2447956"/>
    <lineage>
        <taxon>Eukaryota</taxon>
        <taxon>Fungi</taxon>
        <taxon>Dikarya</taxon>
        <taxon>Basidiomycota</taxon>
        <taxon>Agaricomycotina</taxon>
        <taxon>Agaricomycetes</taxon>
        <taxon>Polyporales</taxon>
        <taxon>Steccherinaceae</taxon>
        <taxon>Antrodiella</taxon>
    </lineage>
</organism>
<protein>
    <submittedName>
        <fullName evidence="2">Uncharacterized protein</fullName>
    </submittedName>
</protein>
<comment type="caution">
    <text evidence="2">The sequence shown here is derived from an EMBL/GenBank/DDBJ whole genome shotgun (WGS) entry which is preliminary data.</text>
</comment>
<dbReference type="OrthoDB" id="272512at2759"/>
<keyword evidence="1" id="KW-0472">Membrane</keyword>
<evidence type="ECO:0000313" key="2">
    <source>
        <dbReference type="EMBL" id="THH33586.1"/>
    </source>
</evidence>
<keyword evidence="1" id="KW-1133">Transmembrane helix</keyword>
<name>A0A4S4N3J5_9APHY</name>
<proteinExistence type="predicted"/>
<reference evidence="2 3" key="1">
    <citation type="submission" date="2019-02" db="EMBL/GenBank/DDBJ databases">
        <title>Genome sequencing of the rare red list fungi Antrodiella citrinella (Flaviporus citrinellus).</title>
        <authorList>
            <person name="Buettner E."/>
            <person name="Kellner H."/>
        </authorList>
    </citation>
    <scope>NUCLEOTIDE SEQUENCE [LARGE SCALE GENOMIC DNA]</scope>
    <source>
        <strain evidence="2 3">DSM 108506</strain>
    </source>
</reference>
<keyword evidence="1" id="KW-0812">Transmembrane</keyword>
<dbReference type="AlphaFoldDB" id="A0A4S4N3J5"/>
<keyword evidence="3" id="KW-1185">Reference proteome</keyword>
<evidence type="ECO:0000313" key="3">
    <source>
        <dbReference type="Proteomes" id="UP000308730"/>
    </source>
</evidence>